<evidence type="ECO:0000313" key="2">
    <source>
        <dbReference type="EMBL" id="MBM0649508.1"/>
    </source>
</evidence>
<feature type="domain" description="BT4734-like N-terminal" evidence="1">
    <location>
        <begin position="64"/>
        <end position="186"/>
    </location>
</feature>
<dbReference type="Proteomes" id="UP000603506">
    <property type="component" value="Unassembled WGS sequence"/>
</dbReference>
<gene>
    <name evidence="2" type="ORF">JNB19_01860</name>
</gene>
<organism evidence="2 3">
    <name type="scientific">Capnocytophaga genosp. AHN8471</name>
    <dbReference type="NCBI Taxonomy" id="327574"/>
    <lineage>
        <taxon>Bacteria</taxon>
        <taxon>Pseudomonadati</taxon>
        <taxon>Bacteroidota</taxon>
        <taxon>Flavobacteriia</taxon>
        <taxon>Flavobacteriales</taxon>
        <taxon>Flavobacteriaceae</taxon>
        <taxon>Capnocytophaga</taxon>
    </lineage>
</organism>
<evidence type="ECO:0000313" key="3">
    <source>
        <dbReference type="Proteomes" id="UP000603506"/>
    </source>
</evidence>
<dbReference type="EMBL" id="JAEUAH010000001">
    <property type="protein sequence ID" value="MBM0649508.1"/>
    <property type="molecule type" value="Genomic_DNA"/>
</dbReference>
<dbReference type="InterPro" id="IPR014907">
    <property type="entry name" value="BT4734-like_N"/>
</dbReference>
<evidence type="ECO:0000259" key="1">
    <source>
        <dbReference type="Pfam" id="PF08800"/>
    </source>
</evidence>
<reference evidence="2 3" key="1">
    <citation type="submission" date="2021-01" db="EMBL/GenBank/DDBJ databases">
        <title>Evidence that Capnocytophaga endodontalis is a later homotypic synonym for Capnocytophaga genospecies AHN8471, and request for opinion on proposed recognition of strain AHN8471 as type strain of the species.</title>
        <authorList>
            <person name="Nicholson A.C."/>
            <person name="Hopper C.L."/>
            <person name="Gulvik C.A."/>
            <person name="Mcquiston J.R."/>
            <person name="Lau E.F."/>
        </authorList>
    </citation>
    <scope>NUCLEOTIDE SEQUENCE [LARGE SCALE GENOMIC DNA]</scope>
    <source>
        <strain evidence="2 3">AHN9576</strain>
    </source>
</reference>
<keyword evidence="3" id="KW-1185">Reference proteome</keyword>
<dbReference type="Pfam" id="PF08800">
    <property type="entry name" value="BT4734-like_N"/>
    <property type="match status" value="1"/>
</dbReference>
<proteinExistence type="predicted"/>
<accession>A0ABS1YSX1</accession>
<dbReference type="RefSeq" id="WP_203093122.1">
    <property type="nucleotide sequence ID" value="NZ_JAESPH010000003.1"/>
</dbReference>
<protein>
    <submittedName>
        <fullName evidence="2">PriCT-2 domain-containing protein</fullName>
    </submittedName>
</protein>
<name>A0ABS1YSX1_9FLAO</name>
<comment type="caution">
    <text evidence="2">The sequence shown here is derived from an EMBL/GenBank/DDBJ whole genome shotgun (WGS) entry which is preliminary data.</text>
</comment>
<sequence length="349" mass="40518">MTTNIHNILNIEVSFQENTWTEITKNISIQQVLNIIKKEEYKNVIGKLRNELQKGNIEYYNSNKKRLPAVTFSGIFKKKRTLDYIQSYNPIIVIDIDKLDNEELDRVYDVLAKEPYVLSFWKSPSNKGFKGIVPLNYNTDSQNSNLIHKSAFEKLSEYFKKEHNIKLDKSGSDITRLCFISSDKELVLKKEVTFFKVEDEDLLDNKSSKTDEKMKHYVLKFSNKRDALYNPKNRNKPKDRTTMSNIIKYLTVKNKSITYSYADWYKVAMGIANSFTFDIGKKYFNKLSALDVGKYNSINCENFLTDCYEIRNGSIKFASIIYLANQQGYKTKSQKNKGGSEDGGQKHLS</sequence>